<dbReference type="EMBL" id="JWHL01000002">
    <property type="protein sequence ID" value="MBR1368376.1"/>
    <property type="molecule type" value="Genomic_DNA"/>
</dbReference>
<dbReference type="UniPathway" id="UPA00109">
    <property type="reaction ID" value="UER00189"/>
</dbReference>
<dbReference type="InterPro" id="IPR013785">
    <property type="entry name" value="Aldolase_TIM"/>
</dbReference>
<dbReference type="CDD" id="cd00311">
    <property type="entry name" value="TIM"/>
    <property type="match status" value="1"/>
</dbReference>
<protein>
    <recommendedName>
        <fullName evidence="5 6">Triosephosphate isomerase</fullName>
        <shortName evidence="5">TIM</shortName>
        <shortName evidence="5">TPI</shortName>
        <ecNumber evidence="5 6">5.3.1.1</ecNumber>
    </recommendedName>
    <alternativeName>
        <fullName evidence="5">Triose-phosphate isomerase</fullName>
    </alternativeName>
</protein>
<comment type="function">
    <text evidence="5">Involved in the gluconeogenesis. Catalyzes stereospecifically the conversion of dihydroxyacetone phosphate (DHAP) to D-glyceraldehyde-3-phosphate (G3P).</text>
</comment>
<dbReference type="GO" id="GO:0006094">
    <property type="term" value="P:gluconeogenesis"/>
    <property type="evidence" value="ECO:0007669"/>
    <property type="project" value="UniProtKB-UniRule"/>
</dbReference>
<dbReference type="Proteomes" id="UP000730161">
    <property type="component" value="Unassembled WGS sequence"/>
</dbReference>
<keyword evidence="1 5" id="KW-0312">Gluconeogenesis</keyword>
<feature type="binding site" evidence="5">
    <location>
        <position position="181"/>
    </location>
    <ligand>
        <name>substrate</name>
    </ligand>
</feature>
<evidence type="ECO:0000256" key="6">
    <source>
        <dbReference type="RuleBase" id="RU363013"/>
    </source>
</evidence>
<evidence type="ECO:0000256" key="1">
    <source>
        <dbReference type="ARBA" id="ARBA00022432"/>
    </source>
</evidence>
<name>A0A8J7W636_9EURY</name>
<keyword evidence="3 5" id="KW-0324">Glycolysis</keyword>
<feature type="binding site" evidence="5">
    <location>
        <begin position="202"/>
        <end position="203"/>
    </location>
    <ligand>
        <name>substrate</name>
    </ligand>
</feature>
<dbReference type="SUPFAM" id="SSF51351">
    <property type="entry name" value="Triosephosphate isomerase (TIM)"/>
    <property type="match status" value="1"/>
</dbReference>
<dbReference type="InterPro" id="IPR035990">
    <property type="entry name" value="TIM_sf"/>
</dbReference>
<keyword evidence="4 5" id="KW-0413">Isomerase</keyword>
<comment type="pathway">
    <text evidence="5 6">Carbohydrate biosynthesis; gluconeogenesis.</text>
</comment>
<comment type="similarity">
    <text evidence="5 6">Belongs to the triosephosphate isomerase family.</text>
</comment>
<dbReference type="GO" id="GO:0019563">
    <property type="term" value="P:glycerol catabolic process"/>
    <property type="evidence" value="ECO:0007669"/>
    <property type="project" value="TreeGrafter"/>
</dbReference>
<feature type="active site" description="Proton acceptor" evidence="5">
    <location>
        <position position="141"/>
    </location>
</feature>
<feature type="binding site" evidence="5">
    <location>
        <begin position="9"/>
        <end position="11"/>
    </location>
    <ligand>
        <name>substrate</name>
    </ligand>
</feature>
<comment type="subcellular location">
    <subcellularLocation>
        <location evidence="5 6">Cytoplasm</location>
    </subcellularLocation>
</comment>
<dbReference type="InterPro" id="IPR000652">
    <property type="entry name" value="Triosephosphate_isomerase"/>
</dbReference>
<dbReference type="Pfam" id="PF00121">
    <property type="entry name" value="TIM"/>
    <property type="match status" value="1"/>
</dbReference>
<comment type="catalytic activity">
    <reaction evidence="5 6">
        <text>D-glyceraldehyde 3-phosphate = dihydroxyacetone phosphate</text>
        <dbReference type="Rhea" id="RHEA:18585"/>
        <dbReference type="ChEBI" id="CHEBI:57642"/>
        <dbReference type="ChEBI" id="CHEBI:59776"/>
        <dbReference type="EC" id="5.3.1.1"/>
    </reaction>
</comment>
<evidence type="ECO:0000313" key="7">
    <source>
        <dbReference type="EMBL" id="MBR1368376.1"/>
    </source>
</evidence>
<proteinExistence type="inferred from homology"/>
<keyword evidence="2 5" id="KW-0963">Cytoplasm</keyword>
<reference evidence="7" key="1">
    <citation type="submission" date="2014-12" db="EMBL/GenBank/DDBJ databases">
        <authorList>
            <person name="Huang H.-H."/>
            <person name="Chen S.-C."/>
            <person name="Lai M.-C."/>
        </authorList>
    </citation>
    <scope>NUCLEOTIDE SEQUENCE</scope>
    <source>
        <strain evidence="7">K1F9705b</strain>
    </source>
</reference>
<comment type="subunit">
    <text evidence="5">Homotetramer; dimer of dimers.</text>
</comment>
<dbReference type="InterPro" id="IPR022891">
    <property type="entry name" value="Triosephosphate_isomerase_arc"/>
</dbReference>
<gene>
    <name evidence="5" type="primary">tpiA</name>
    <name evidence="7" type="ORF">RJ53_02220</name>
</gene>
<dbReference type="HAMAP" id="MF_00147_A">
    <property type="entry name" value="TIM_A"/>
    <property type="match status" value="1"/>
</dbReference>
<sequence length="222" mass="22986">MTSPFILINFKTYREGTGHSADRIARAAQAVMEDTGVEIGIAPSFTELRRMAKHYTIPVFAQHIDGVDAGAHTGRIPAYMLTMAGASGTLINHSERRLTLAEIEAGLAAAESAKLQTVICTNNIRATAGAAALGPSYVAIEPPELIGSGISVATADPGIIEGSVRAAEEKNPSVKVLAGAGIHSGKCVRIALDLGCTGVLLASGVVKADDPEAVLRDLVSRC</sequence>
<dbReference type="GO" id="GO:0006096">
    <property type="term" value="P:glycolytic process"/>
    <property type="evidence" value="ECO:0007669"/>
    <property type="project" value="UniProtKB-UniRule"/>
</dbReference>
<evidence type="ECO:0000256" key="4">
    <source>
        <dbReference type="ARBA" id="ARBA00023235"/>
    </source>
</evidence>
<dbReference type="Gene3D" id="3.20.20.70">
    <property type="entry name" value="Aldolase class I"/>
    <property type="match status" value="1"/>
</dbReference>
<dbReference type="PANTHER" id="PTHR21139:SF42">
    <property type="entry name" value="TRIOSEPHOSPHATE ISOMERASE"/>
    <property type="match status" value="1"/>
</dbReference>
<feature type="binding site" evidence="5">
    <location>
        <position position="146"/>
    </location>
    <ligand>
        <name>substrate</name>
    </ligand>
</feature>
<accession>A0A8J7W636</accession>
<organism evidence="7 8">
    <name type="scientific">Methanocalculus chunghsingensis</name>
    <dbReference type="NCBI Taxonomy" id="156457"/>
    <lineage>
        <taxon>Archaea</taxon>
        <taxon>Methanobacteriati</taxon>
        <taxon>Methanobacteriota</taxon>
        <taxon>Stenosarchaea group</taxon>
        <taxon>Methanomicrobia</taxon>
        <taxon>Methanomicrobiales</taxon>
        <taxon>Methanocalculaceae</taxon>
        <taxon>Methanocalculus</taxon>
    </lineage>
</organism>
<evidence type="ECO:0000313" key="8">
    <source>
        <dbReference type="Proteomes" id="UP000730161"/>
    </source>
</evidence>
<dbReference type="EC" id="5.3.1.1" evidence="5 6"/>
<feature type="active site" description="Electrophile" evidence="5">
    <location>
        <position position="93"/>
    </location>
</feature>
<evidence type="ECO:0000256" key="2">
    <source>
        <dbReference type="ARBA" id="ARBA00022490"/>
    </source>
</evidence>
<keyword evidence="8" id="KW-1185">Reference proteome</keyword>
<dbReference type="RefSeq" id="WP_211529985.1">
    <property type="nucleotide sequence ID" value="NZ_JWHL01000002.1"/>
</dbReference>
<dbReference type="UniPathway" id="UPA00138"/>
<dbReference type="NCBIfam" id="TIGR00419">
    <property type="entry name" value="tim"/>
    <property type="match status" value="1"/>
</dbReference>
<comment type="caution">
    <text evidence="7">The sequence shown here is derived from an EMBL/GenBank/DDBJ whole genome shotgun (WGS) entry which is preliminary data.</text>
</comment>
<dbReference type="GO" id="GO:0046166">
    <property type="term" value="P:glyceraldehyde-3-phosphate biosynthetic process"/>
    <property type="evidence" value="ECO:0007669"/>
    <property type="project" value="TreeGrafter"/>
</dbReference>
<dbReference type="PROSITE" id="PS51440">
    <property type="entry name" value="TIM_2"/>
    <property type="match status" value="1"/>
</dbReference>
<dbReference type="PANTHER" id="PTHR21139">
    <property type="entry name" value="TRIOSEPHOSPHATE ISOMERASE"/>
    <property type="match status" value="1"/>
</dbReference>
<dbReference type="NCBIfam" id="NF003302">
    <property type="entry name" value="PRK04302.1"/>
    <property type="match status" value="1"/>
</dbReference>
<dbReference type="AlphaFoldDB" id="A0A8J7W636"/>
<dbReference type="GO" id="GO:0005829">
    <property type="term" value="C:cytosol"/>
    <property type="evidence" value="ECO:0007669"/>
    <property type="project" value="TreeGrafter"/>
</dbReference>
<evidence type="ECO:0000256" key="3">
    <source>
        <dbReference type="ARBA" id="ARBA00023152"/>
    </source>
</evidence>
<dbReference type="GO" id="GO:0004807">
    <property type="term" value="F:triose-phosphate isomerase activity"/>
    <property type="evidence" value="ECO:0007669"/>
    <property type="project" value="UniProtKB-UniRule"/>
</dbReference>
<evidence type="ECO:0000256" key="5">
    <source>
        <dbReference type="HAMAP-Rule" id="MF_00147"/>
    </source>
</evidence>
<comment type="pathway">
    <text evidence="5 6">Carbohydrate degradation; glycolysis; D-glyceraldehyde 3-phosphate from glycerone phosphate: step 1/1.</text>
</comment>
<dbReference type="OrthoDB" id="9465at2157"/>